<dbReference type="GO" id="GO:0005634">
    <property type="term" value="C:nucleus"/>
    <property type="evidence" value="ECO:0007669"/>
    <property type="project" value="TreeGrafter"/>
</dbReference>
<dbReference type="Pfam" id="PF04180">
    <property type="entry name" value="LTV"/>
    <property type="match status" value="1"/>
</dbReference>
<sequence length="486" mass="56412">MVKGKKPYIDRKKAVTFHLVHRSQRDPLVTDENAPQRVLLEAGARQKPQNEAPPDPAKRHEEQKKYGVHFDDDYDYMQHLKKRENVVVWEYMENPNQTKKDKTGTEPKLNLPSSVFASEFEEPEGMLNKAAPQPGPRPDWDPDVVAALDSDCEVNEELEDDFVVQAMGGSDDDDDYDEEEDDWRDESGDEDMDEEMEENAEELMDRLAPLMRQRRFDDEEVKSRFTEYSMSSSVIRRNEQLSLLDDRFEQFYATYDDPEVGDLALEDIEGSWHQKHPVVMQCFQEFKKKNKTIEYNKEWDRERLEKYRNVVEGEQDPTEELIEYEVEDPKEKKWDCESILSTYSNIYNHPKLIDEPRRSRRSSATTNAAPIQIDPKTGLPTNVLRGGVDGQLTAKALANLEDSASKETGPKSLCAKSVLSTLSVLSIRPKDETPEEKRERKRLLKEYRNERRIEKKANAEAFKEEKKRQTGVKINQLTNQQGSTIV</sequence>
<evidence type="ECO:0000256" key="1">
    <source>
        <dbReference type="ARBA" id="ARBA00009078"/>
    </source>
</evidence>
<feature type="region of interest" description="Disordered" evidence="3">
    <location>
        <begin position="354"/>
        <end position="381"/>
    </location>
</feature>
<dbReference type="InterPro" id="IPR007307">
    <property type="entry name" value="Ltv1"/>
</dbReference>
<evidence type="ECO:0000313" key="5">
    <source>
        <dbReference type="RefSeq" id="XP_030380882.1"/>
    </source>
</evidence>
<dbReference type="PANTHER" id="PTHR21531:SF0">
    <property type="entry name" value="PROTEIN LTV1 HOMOLOG"/>
    <property type="match status" value="1"/>
</dbReference>
<dbReference type="GeneID" id="115628805"/>
<dbReference type="AlphaFoldDB" id="A0A6J2U176"/>
<dbReference type="PANTHER" id="PTHR21531">
    <property type="entry name" value="LOW-TEMPERATURE VIABILITY PROTEIN LTV1-RELATED"/>
    <property type="match status" value="1"/>
</dbReference>
<comment type="similarity">
    <text evidence="1">Belongs to the LTV1 family.</text>
</comment>
<dbReference type="OrthoDB" id="5852896at2759"/>
<dbReference type="GO" id="GO:0005829">
    <property type="term" value="C:cytosol"/>
    <property type="evidence" value="ECO:0007669"/>
    <property type="project" value="TreeGrafter"/>
</dbReference>
<accession>A0A6J2U176</accession>
<dbReference type="GO" id="GO:0030688">
    <property type="term" value="C:preribosome, small subunit precursor"/>
    <property type="evidence" value="ECO:0007669"/>
    <property type="project" value="TreeGrafter"/>
</dbReference>
<gene>
    <name evidence="5" type="primary">LOC115628805</name>
</gene>
<feature type="region of interest" description="Disordered" evidence="3">
    <location>
        <begin position="165"/>
        <end position="197"/>
    </location>
</feature>
<protein>
    <recommendedName>
        <fullName evidence="2">Protein LTV1 homolog</fullName>
    </recommendedName>
</protein>
<feature type="compositionally biased region" description="Basic and acidic residues" evidence="3">
    <location>
        <begin position="56"/>
        <end position="66"/>
    </location>
</feature>
<keyword evidence="4" id="KW-1185">Reference proteome</keyword>
<feature type="region of interest" description="Disordered" evidence="3">
    <location>
        <begin position="23"/>
        <end position="66"/>
    </location>
</feature>
<name>A0A6J2U176_DROLE</name>
<dbReference type="GO" id="GO:0042274">
    <property type="term" value="P:ribosomal small subunit biogenesis"/>
    <property type="evidence" value="ECO:0007669"/>
    <property type="project" value="InterPro"/>
</dbReference>
<proteinExistence type="inferred from homology"/>
<reference evidence="5" key="1">
    <citation type="submission" date="2025-08" db="UniProtKB">
        <authorList>
            <consortium name="RefSeq"/>
        </authorList>
    </citation>
    <scope>IDENTIFICATION</scope>
    <source>
        <strain evidence="5">11010-0011.00</strain>
        <tissue evidence="5">Whole body</tissue>
    </source>
</reference>
<dbReference type="RefSeq" id="XP_030380882.1">
    <property type="nucleotide sequence ID" value="XM_030525022.1"/>
</dbReference>
<organism evidence="4 5">
    <name type="scientific">Drosophila lebanonensis</name>
    <name type="common">Fruit fly</name>
    <name type="synonym">Scaptodrosophila lebanonensis</name>
    <dbReference type="NCBI Taxonomy" id="7225"/>
    <lineage>
        <taxon>Eukaryota</taxon>
        <taxon>Metazoa</taxon>
        <taxon>Ecdysozoa</taxon>
        <taxon>Arthropoda</taxon>
        <taxon>Hexapoda</taxon>
        <taxon>Insecta</taxon>
        <taxon>Pterygota</taxon>
        <taxon>Neoptera</taxon>
        <taxon>Endopterygota</taxon>
        <taxon>Diptera</taxon>
        <taxon>Brachycera</taxon>
        <taxon>Muscomorpha</taxon>
        <taxon>Ephydroidea</taxon>
        <taxon>Drosophilidae</taxon>
        <taxon>Scaptodrosophila</taxon>
    </lineage>
</organism>
<feature type="compositionally biased region" description="Acidic residues" evidence="3">
    <location>
        <begin position="170"/>
        <end position="197"/>
    </location>
</feature>
<dbReference type="GO" id="GO:0000056">
    <property type="term" value="P:ribosomal small subunit export from nucleus"/>
    <property type="evidence" value="ECO:0007669"/>
    <property type="project" value="TreeGrafter"/>
</dbReference>
<evidence type="ECO:0000313" key="4">
    <source>
        <dbReference type="Proteomes" id="UP000504634"/>
    </source>
</evidence>
<dbReference type="Proteomes" id="UP000504634">
    <property type="component" value="Unplaced"/>
</dbReference>
<evidence type="ECO:0000256" key="3">
    <source>
        <dbReference type="SAM" id="MobiDB-lite"/>
    </source>
</evidence>
<evidence type="ECO:0000256" key="2">
    <source>
        <dbReference type="ARBA" id="ARBA00021561"/>
    </source>
</evidence>
<dbReference type="CTD" id="84946"/>